<evidence type="ECO:0000259" key="1">
    <source>
        <dbReference type="Pfam" id="PF13590"/>
    </source>
</evidence>
<accession>A0A3B1BFY9</accession>
<dbReference type="InterPro" id="IPR025411">
    <property type="entry name" value="DUF4136"/>
</dbReference>
<reference evidence="2" key="1">
    <citation type="submission" date="2018-06" db="EMBL/GenBank/DDBJ databases">
        <authorList>
            <person name="Zhirakovskaya E."/>
        </authorList>
    </citation>
    <scope>NUCLEOTIDE SEQUENCE</scope>
</reference>
<dbReference type="Pfam" id="PF13590">
    <property type="entry name" value="DUF4136"/>
    <property type="match status" value="1"/>
</dbReference>
<protein>
    <recommendedName>
        <fullName evidence="1">DUF4136 domain-containing protein</fullName>
    </recommendedName>
</protein>
<organism evidence="2">
    <name type="scientific">hydrothermal vent metagenome</name>
    <dbReference type="NCBI Taxonomy" id="652676"/>
    <lineage>
        <taxon>unclassified sequences</taxon>
        <taxon>metagenomes</taxon>
        <taxon>ecological metagenomes</taxon>
    </lineage>
</organism>
<gene>
    <name evidence="2" type="ORF">MNBD_GAMMA25-2233</name>
</gene>
<proteinExistence type="predicted"/>
<sequence length="203" mass="22344">MLFNPIFWRSALYLPALLLSLALLGFLSGCTTETEVSSRFSPSAPAVLSVSEPGVNIPAQARFAWLPESLEFHADPRFQGAKIDSMIEEAIHLSLRQRNYVMQSNAAGVDYFLAYVAALENDMDDNVILQRFGIVPGITAAAVDGQKMEKGTLIIYVVDARSGKNIWRSALQTMVTLEMDNSLRQQRINAAVESMFATLPGSR</sequence>
<dbReference type="AlphaFoldDB" id="A0A3B1BFY9"/>
<evidence type="ECO:0000313" key="2">
    <source>
        <dbReference type="EMBL" id="VAX11013.1"/>
    </source>
</evidence>
<name>A0A3B1BFY9_9ZZZZ</name>
<feature type="domain" description="DUF4136" evidence="1">
    <location>
        <begin position="54"/>
        <end position="200"/>
    </location>
</feature>
<dbReference type="EMBL" id="UOFY01000061">
    <property type="protein sequence ID" value="VAX11013.1"/>
    <property type="molecule type" value="Genomic_DNA"/>
</dbReference>
<dbReference type="Gene3D" id="3.30.160.670">
    <property type="match status" value="1"/>
</dbReference>